<keyword evidence="2" id="KW-1185">Reference proteome</keyword>
<name>G3JR95_CORMM</name>
<organism evidence="1 2">
    <name type="scientific">Cordyceps militaris (strain CM01)</name>
    <name type="common">Caterpillar fungus</name>
    <dbReference type="NCBI Taxonomy" id="983644"/>
    <lineage>
        <taxon>Eukaryota</taxon>
        <taxon>Fungi</taxon>
        <taxon>Dikarya</taxon>
        <taxon>Ascomycota</taxon>
        <taxon>Pezizomycotina</taxon>
        <taxon>Sordariomycetes</taxon>
        <taxon>Hypocreomycetidae</taxon>
        <taxon>Hypocreales</taxon>
        <taxon>Cordycipitaceae</taxon>
        <taxon>Cordyceps</taxon>
    </lineage>
</organism>
<dbReference type="Proteomes" id="UP000001610">
    <property type="component" value="Unassembled WGS sequence"/>
</dbReference>
<evidence type="ECO:0000313" key="1">
    <source>
        <dbReference type="EMBL" id="EGX88391.1"/>
    </source>
</evidence>
<dbReference type="InParanoid" id="G3JR95"/>
<dbReference type="VEuPathDB" id="FungiDB:CCM_08434"/>
<accession>G3JR95</accession>
<evidence type="ECO:0000313" key="2">
    <source>
        <dbReference type="Proteomes" id="UP000001610"/>
    </source>
</evidence>
<gene>
    <name evidence="1" type="ORF">CCM_08434</name>
</gene>
<dbReference type="HOGENOM" id="CLU_2793905_0_0_1"/>
<protein>
    <submittedName>
        <fullName evidence="1">Uncharacterized protein</fullName>
    </submittedName>
</protein>
<dbReference type="KEGG" id="cmt:CCM_08434"/>
<dbReference type="GeneID" id="18170442"/>
<proteinExistence type="predicted"/>
<reference evidence="1 2" key="1">
    <citation type="journal article" date="2011" name="Genome Biol.">
        <title>Genome sequence of the insect pathogenic fungus Cordyceps militaris, a valued traditional Chinese medicine.</title>
        <authorList>
            <person name="Zheng P."/>
            <person name="Xia Y."/>
            <person name="Xiao G."/>
            <person name="Xiong C."/>
            <person name="Hu X."/>
            <person name="Zhang S."/>
            <person name="Zheng H."/>
            <person name="Huang Y."/>
            <person name="Zhou Y."/>
            <person name="Wang S."/>
            <person name="Zhao G.P."/>
            <person name="Liu X."/>
            <person name="St Leger R.J."/>
            <person name="Wang C."/>
        </authorList>
    </citation>
    <scope>NUCLEOTIDE SEQUENCE [LARGE SCALE GENOMIC DNA]</scope>
    <source>
        <strain evidence="1 2">CM01</strain>
    </source>
</reference>
<sequence length="68" mass="7357">MQQMFLPRGLGTWGRFSSGNTRVAAKLDEFAPSYLLEQPDCHHGLGDQGTAVALAIHVDSDSLVTADR</sequence>
<dbReference type="RefSeq" id="XP_006673636.1">
    <property type="nucleotide sequence ID" value="XM_006673573.1"/>
</dbReference>
<dbReference type="AlphaFoldDB" id="G3JR95"/>
<dbReference type="EMBL" id="JH126405">
    <property type="protein sequence ID" value="EGX88391.1"/>
    <property type="molecule type" value="Genomic_DNA"/>
</dbReference>